<name>A0ACC1T1L0_9APHY</name>
<dbReference type="EMBL" id="JANHOG010000827">
    <property type="protein sequence ID" value="KAJ3551266.1"/>
    <property type="molecule type" value="Genomic_DNA"/>
</dbReference>
<accession>A0ACC1T1L0</accession>
<keyword evidence="2" id="KW-1185">Reference proteome</keyword>
<comment type="caution">
    <text evidence="1">The sequence shown here is derived from an EMBL/GenBank/DDBJ whole genome shotgun (WGS) entry which is preliminary data.</text>
</comment>
<gene>
    <name evidence="1" type="ORF">NM688_g4804</name>
</gene>
<dbReference type="Proteomes" id="UP001148662">
    <property type="component" value="Unassembled WGS sequence"/>
</dbReference>
<reference evidence="1" key="1">
    <citation type="submission" date="2022-07" db="EMBL/GenBank/DDBJ databases">
        <title>Genome Sequence of Phlebia brevispora.</title>
        <authorList>
            <person name="Buettner E."/>
        </authorList>
    </citation>
    <scope>NUCLEOTIDE SEQUENCE</scope>
    <source>
        <strain evidence="1">MPL23</strain>
    </source>
</reference>
<evidence type="ECO:0000313" key="2">
    <source>
        <dbReference type="Proteomes" id="UP001148662"/>
    </source>
</evidence>
<protein>
    <submittedName>
        <fullName evidence="1">Uncharacterized protein</fullName>
    </submittedName>
</protein>
<proteinExistence type="predicted"/>
<sequence>MRYPQSTPSRSPTPPFSTSEQTLRLDRAQSAVSLSRQSTPGTERHDVGGLAPPVLAQQALAAFSRSVPSCPQLRQPSPWTAQNTGRPQVVHTQSANSLAQRRQSVLNVDFRQTGASLTLRSEQKQESPLVRPVAPRNSVDWALTSGDLSQHPTTALRSYDTRSSAQISQLYSDALVPHTSVSLEEASDVEMIVSRSPLAHFSRDNHSGARQHAVYSDDQDITMPDPPTAVSPHVQSLSPYIPPSSPMETTPLSSLSLQSGGALQLSHLSEERYFASQGDSGVLQLPVSPRSDTEMEFNELIRNMPSFPSELHSLPSSEEHFAVPSSTASDGQLHVSGGLLQSLDSSLLSAVGGRGILGASQEPPPPSTAEAATGMLPRHEVTVPPLQLRGGQEALVTQGGPPSSDAELIAGLSSQQAATQAVTSTGLPPCLGSSQSPSISPGSSQPTSTIESAAGSVPPHATTSAGSAAQIGGEQEAPVFQGPQPPPIAELTGQAAAPAGEEQLRILEEQVRVLQSVVTSLLAAARSQEGLLRAGIAHEEPPAPIAESSTGLNSQRTADWAEGSAGSASQLGYGQEALGSQPTSTAQSAAESTSQQAGSQAITGSALHLGSSHPPSVSPGSSQGLPPTSTIEAAAVSPIPHAATPVGSPGMGGGQETLALQGLQSTSIAESSAGSTFQQVVGQSAALSTSDGQVPTADERLRVSQPSISSRLSQQAADQATPSGSAPQTGGDQGATTASGTSRPEDQPTASSRGSASPSAGARPTQPLPPQRSTVSSDSVPADALGSLFNVVESVNTNLTRMSHNIAQISTNIQTIATQSLGGNGTANVAGTSSVNPGNPSGPSRGSRAKKVKQSGPTKHKAEARNSFLSDVRDHFEYLTGHADLTPNVPAEVVVEPWRVAGWIAGRDGPATSSTPGHFQLDLNGTPSTLFNRSVRDVFTTSFLSSGRYIWNDKDMINDAFDNYFNYLQRRWREQQAQTPHPADATRRQRHYSRRYYLFQRRLDIVRMTPALARHEEILRRLGVNGMSSDESDTGAQPVQYRITTPRWRHPAIRPFLQVLDDLYTLFRLQGGFSNSRQGSIHRHRVPANIQSDGHPVSGLPQNAYNPEWLGSQASFVQGQLAPQPQHYSFTYDPSIHASLAGTGPLNGAGNASGDAAGPSAPVPQPTAGPSQPLQLASTVPQLVASASMAPQPTPGPLAPHAAPVHPAVADSFSEGSSATGSSSTSPTAVPPTASMSERSGPILPSTRADHGESPGPA</sequence>
<evidence type="ECO:0000313" key="1">
    <source>
        <dbReference type="EMBL" id="KAJ3551266.1"/>
    </source>
</evidence>
<organism evidence="1 2">
    <name type="scientific">Phlebia brevispora</name>
    <dbReference type="NCBI Taxonomy" id="194682"/>
    <lineage>
        <taxon>Eukaryota</taxon>
        <taxon>Fungi</taxon>
        <taxon>Dikarya</taxon>
        <taxon>Basidiomycota</taxon>
        <taxon>Agaricomycotina</taxon>
        <taxon>Agaricomycetes</taxon>
        <taxon>Polyporales</taxon>
        <taxon>Meruliaceae</taxon>
        <taxon>Phlebia</taxon>
    </lineage>
</organism>